<keyword evidence="1" id="KW-0863">Zinc-finger</keyword>
<keyword evidence="1" id="KW-0862">Zinc</keyword>
<dbReference type="GO" id="GO:0008270">
    <property type="term" value="F:zinc ion binding"/>
    <property type="evidence" value="ECO:0007669"/>
    <property type="project" value="UniProtKB-KW"/>
</dbReference>
<feature type="compositionally biased region" description="Low complexity" evidence="2">
    <location>
        <begin position="629"/>
        <end position="640"/>
    </location>
</feature>
<sequence>MAAQWPQHPPPPQGYGNPAYQQPYPQQYQQQYPQLPPYQQYGPPQSGPYQPPYQPPYQQPPAPTRPPQVAQPSPPTCYNCGSPDHWAQHCPEPRREVPVGSLNRQNNPRPPKRQRPNAPVITKYPVPQSPNQYGPLQTYAGAPYGQQGYLQQQAQYGPPTPMSAYPQQHQQWQQSPQHQQYQPPYQQGTPYQHYGYGPQQPPTPNASYGPLYPSPVSAQGPHHHAGFFTQNSPTQQPQGYQTTPYPSASPTNQQSPFHNAQAQPIPGPSELGYNRQGPSDYTVTYQSQSATPKPQVAILLEHEPEEDDLETLDVPDIPGRARLPAWRPAGPVSRPLPADFVMADAIMPIPPPSAEDGGPSLSKYVARENFESLDRNIKDSNHWDDLKDDPMFRPIPDDGAVVPIAELISHRNLHDDAEEGSDSEREDGELTQESNVMSDDLDSWDVMNSLEHALNAGGPPANDYHPRGEPSTQPVEQAHLQLQYEEPSSEVDTARATEERLAALGVTGMPKPVRAPARPYPPPEPQTQASPVQDLGSRGRSPRRIDTSVAYNRSDRSYSGSGSRPRERDPASPQYGMLDDKHVASPVRINSYGNSAHDQERRDMTAIPGHSGIPPPPPIPLLKSSTYDGNNESPPSSGSSHGQANGHAKQNIETENGYRRYSVDGYPISPIKLRSERVNVRKRDYDHRDSSEDERENERRRQEDDYTPKLKRRQPKVAEAYSRRW</sequence>
<feature type="compositionally biased region" description="Basic and acidic residues" evidence="2">
    <location>
        <begin position="673"/>
        <end position="708"/>
    </location>
</feature>
<feature type="region of interest" description="Disordered" evidence="2">
    <location>
        <begin position="412"/>
        <end position="437"/>
    </location>
</feature>
<dbReference type="Pfam" id="PF00098">
    <property type="entry name" value="zf-CCHC"/>
    <property type="match status" value="1"/>
</dbReference>
<keyword evidence="1" id="KW-0479">Metal-binding</keyword>
<dbReference type="Gene3D" id="4.10.60.10">
    <property type="entry name" value="Zinc finger, CCHC-type"/>
    <property type="match status" value="1"/>
</dbReference>
<feature type="compositionally biased region" description="Low complexity" evidence="2">
    <location>
        <begin position="14"/>
        <end position="44"/>
    </location>
</feature>
<dbReference type="SMART" id="SM00343">
    <property type="entry name" value="ZnF_C2HC"/>
    <property type="match status" value="1"/>
</dbReference>
<feature type="compositionally biased region" description="Acidic residues" evidence="2">
    <location>
        <begin position="416"/>
        <end position="430"/>
    </location>
</feature>
<dbReference type="InterPro" id="IPR036875">
    <property type="entry name" value="Znf_CCHC_sf"/>
</dbReference>
<feature type="domain" description="CCHC-type" evidence="3">
    <location>
        <begin position="77"/>
        <end position="92"/>
    </location>
</feature>
<feature type="compositionally biased region" description="Low complexity" evidence="2">
    <location>
        <begin position="165"/>
        <end position="198"/>
    </location>
</feature>
<dbReference type="AlphaFoldDB" id="A0A1W5D984"/>
<feature type="region of interest" description="Disordered" evidence="2">
    <location>
        <begin position="1"/>
        <end position="292"/>
    </location>
</feature>
<dbReference type="PROSITE" id="PS50158">
    <property type="entry name" value="ZF_CCHC"/>
    <property type="match status" value="1"/>
</dbReference>
<organism evidence="4 5">
    <name type="scientific">Lasallia pustulata</name>
    <dbReference type="NCBI Taxonomy" id="136370"/>
    <lineage>
        <taxon>Eukaryota</taxon>
        <taxon>Fungi</taxon>
        <taxon>Dikarya</taxon>
        <taxon>Ascomycota</taxon>
        <taxon>Pezizomycotina</taxon>
        <taxon>Lecanoromycetes</taxon>
        <taxon>OSLEUM clade</taxon>
        <taxon>Umbilicariomycetidae</taxon>
        <taxon>Umbilicariales</taxon>
        <taxon>Umbilicariaceae</taxon>
        <taxon>Lasallia</taxon>
    </lineage>
</organism>
<proteinExistence type="predicted"/>
<feature type="region of interest" description="Disordered" evidence="2">
    <location>
        <begin position="452"/>
        <end position="475"/>
    </location>
</feature>
<feature type="compositionally biased region" description="Pro residues" evidence="2">
    <location>
        <begin position="45"/>
        <end position="66"/>
    </location>
</feature>
<accession>A0A1W5D984</accession>
<evidence type="ECO:0000313" key="5">
    <source>
        <dbReference type="Proteomes" id="UP000192927"/>
    </source>
</evidence>
<name>A0A1W5D984_9LECA</name>
<evidence type="ECO:0000256" key="2">
    <source>
        <dbReference type="SAM" id="MobiDB-lite"/>
    </source>
</evidence>
<evidence type="ECO:0000256" key="1">
    <source>
        <dbReference type="PROSITE-ProRule" id="PRU00047"/>
    </source>
</evidence>
<dbReference type="GO" id="GO:0003676">
    <property type="term" value="F:nucleic acid binding"/>
    <property type="evidence" value="ECO:0007669"/>
    <property type="project" value="InterPro"/>
</dbReference>
<keyword evidence="5" id="KW-1185">Reference proteome</keyword>
<feature type="compositionally biased region" description="Low complexity" evidence="2">
    <location>
        <begin position="139"/>
        <end position="157"/>
    </location>
</feature>
<feature type="compositionally biased region" description="Basic and acidic residues" evidence="2">
    <location>
        <begin position="650"/>
        <end position="662"/>
    </location>
</feature>
<dbReference type="Proteomes" id="UP000192927">
    <property type="component" value="Unassembled WGS sequence"/>
</dbReference>
<evidence type="ECO:0000259" key="3">
    <source>
        <dbReference type="PROSITE" id="PS50158"/>
    </source>
</evidence>
<dbReference type="SUPFAM" id="SSF57756">
    <property type="entry name" value="Retrovirus zinc finger-like domains"/>
    <property type="match status" value="1"/>
</dbReference>
<feature type="compositionally biased region" description="Polar residues" evidence="2">
    <location>
        <begin position="276"/>
        <end position="292"/>
    </location>
</feature>
<dbReference type="InterPro" id="IPR001878">
    <property type="entry name" value="Znf_CCHC"/>
</dbReference>
<feature type="compositionally biased region" description="Low complexity" evidence="2">
    <location>
        <begin position="233"/>
        <end position="246"/>
    </location>
</feature>
<feature type="compositionally biased region" description="Polar residues" evidence="2">
    <location>
        <begin position="248"/>
        <end position="262"/>
    </location>
</feature>
<reference evidence="5" key="1">
    <citation type="submission" date="2017-03" db="EMBL/GenBank/DDBJ databases">
        <authorList>
            <person name="Sharma R."/>
            <person name="Thines M."/>
        </authorList>
    </citation>
    <scope>NUCLEOTIDE SEQUENCE [LARGE SCALE GENOMIC DNA]</scope>
</reference>
<feature type="region of interest" description="Disordered" evidence="2">
    <location>
        <begin position="503"/>
        <end position="725"/>
    </location>
</feature>
<evidence type="ECO:0000313" key="4">
    <source>
        <dbReference type="EMBL" id="SLM39459.1"/>
    </source>
</evidence>
<dbReference type="EMBL" id="FWEW01003509">
    <property type="protein sequence ID" value="SLM39459.1"/>
    <property type="molecule type" value="Genomic_DNA"/>
</dbReference>
<protein>
    <submittedName>
        <fullName evidence="4">Zinc finger, CCHC-type</fullName>
    </submittedName>
</protein>